<proteinExistence type="inferred from homology"/>
<evidence type="ECO:0000256" key="6">
    <source>
        <dbReference type="ARBA" id="ARBA00022729"/>
    </source>
</evidence>
<dbReference type="SUPFAM" id="SSF53850">
    <property type="entry name" value="Periplasmic binding protein-like II"/>
    <property type="match status" value="1"/>
</dbReference>
<dbReference type="Gene3D" id="3.40.190.10">
    <property type="entry name" value="Periplasmic binding protein-like II"/>
    <property type="match status" value="2"/>
</dbReference>
<evidence type="ECO:0000256" key="8">
    <source>
        <dbReference type="ARBA" id="ARBA00023288"/>
    </source>
</evidence>
<comment type="function">
    <text evidence="1">Part of the ABC transporter complex PstSACB involved in phosphate import.</text>
</comment>
<dbReference type="InterPro" id="IPR024370">
    <property type="entry name" value="PBP_domain"/>
</dbReference>
<comment type="subcellular location">
    <subcellularLocation>
        <location evidence="2">Cell membrane</location>
        <topology evidence="2">Lipid-anchor</topology>
    </subcellularLocation>
</comment>
<feature type="transmembrane region" description="Helical" evidence="9">
    <location>
        <begin position="66"/>
        <end position="85"/>
    </location>
</feature>
<keyword evidence="9" id="KW-0812">Transmembrane</keyword>
<evidence type="ECO:0000256" key="4">
    <source>
        <dbReference type="ARBA" id="ARBA00011529"/>
    </source>
</evidence>
<keyword evidence="6" id="KW-0732">Signal</keyword>
<comment type="subunit">
    <text evidence="4">The complex is composed of two ATP-binding proteins (PstB), two transmembrane proteins (PstC and PstA) and a solute-binding protein (PstS).</text>
</comment>
<keyword evidence="9" id="KW-1133">Transmembrane helix</keyword>
<dbReference type="EMBL" id="JBHILM010000001">
    <property type="protein sequence ID" value="MFB5679331.1"/>
    <property type="molecule type" value="Genomic_DNA"/>
</dbReference>
<keyword evidence="12" id="KW-1185">Reference proteome</keyword>
<feature type="domain" description="PBP" evidence="10">
    <location>
        <begin position="137"/>
        <end position="386"/>
    </location>
</feature>
<keyword evidence="9" id="KW-0472">Membrane</keyword>
<evidence type="ECO:0000313" key="12">
    <source>
        <dbReference type="Proteomes" id="UP001580407"/>
    </source>
</evidence>
<dbReference type="PANTHER" id="PTHR30570:SF1">
    <property type="entry name" value="PHOSPHATE-BINDING PROTEIN PSTS"/>
    <property type="match status" value="1"/>
</dbReference>
<dbReference type="Proteomes" id="UP001580407">
    <property type="component" value="Unassembled WGS sequence"/>
</dbReference>
<comment type="caution">
    <text evidence="11">The sequence shown here is derived from an EMBL/GenBank/DDBJ whole genome shotgun (WGS) entry which is preliminary data.</text>
</comment>
<reference evidence="11 12" key="1">
    <citation type="submission" date="2024-09" db="EMBL/GenBank/DDBJ databases">
        <authorList>
            <person name="Ruan L."/>
        </authorList>
    </citation>
    <scope>NUCLEOTIDE SEQUENCE [LARGE SCALE GENOMIC DNA]</scope>
    <source>
        <strain evidence="11 12">D33</strain>
    </source>
</reference>
<protein>
    <submittedName>
        <fullName evidence="11">PstS family phosphate ABC transporter substrate-binding protein</fullName>
    </submittedName>
</protein>
<accession>A0ABV5B408</accession>
<gene>
    <name evidence="11" type="ORF">ACE3NQ_00215</name>
</gene>
<keyword evidence="5" id="KW-0813">Transport</keyword>
<sequence>MKTVVHIFLTLVALAFSLLLGFIVLLYISFTVDGQRFYIPLFFAVLGIVMIAIILFNFTAVRRHRWYRLGIVISLGCCVLAAAGYEANHAYDNSLKIASEQDVNLEMYEPFTDGSKTVNLSKPSSFRLSSEDVLPRLDGATALYPVYSAFVQAVYPEKSYAVHDSEVMSSGTGIAYKRLITREADLIFAAAPSEGILQLAGEHSLDLKLTPIGREGFVFFVNRANPVTGLTSGQLKDIYTGKITNWKEVGGRDEEIRAFQRPEDSGSQTMLRKWMGEREPVEPVTEDVAAGMGGIMQQTADYHNYRNAIGFSFNYFATRMNADEGIRLLAVDGIMPNADTISRGSYPITAPFYAVTVEPRYGKDKASKKKEDESAAKLIRWILSPEGQELIEKTGYAPVSR</sequence>
<dbReference type="RefSeq" id="WP_375523180.1">
    <property type="nucleotide sequence ID" value="NZ_JBHILM010000001.1"/>
</dbReference>
<feature type="transmembrane region" description="Helical" evidence="9">
    <location>
        <begin position="7"/>
        <end position="31"/>
    </location>
</feature>
<evidence type="ECO:0000256" key="1">
    <source>
        <dbReference type="ARBA" id="ARBA00002841"/>
    </source>
</evidence>
<evidence type="ECO:0000256" key="2">
    <source>
        <dbReference type="ARBA" id="ARBA00004193"/>
    </source>
</evidence>
<dbReference type="InterPro" id="IPR050811">
    <property type="entry name" value="Phosphate_ABC_transporter"/>
</dbReference>
<evidence type="ECO:0000256" key="5">
    <source>
        <dbReference type="ARBA" id="ARBA00022592"/>
    </source>
</evidence>
<dbReference type="PANTHER" id="PTHR30570">
    <property type="entry name" value="PERIPLASMIC PHOSPHATE BINDING COMPONENT OF PHOSPHATE ABC TRANSPORTER"/>
    <property type="match status" value="1"/>
</dbReference>
<evidence type="ECO:0000256" key="9">
    <source>
        <dbReference type="SAM" id="Phobius"/>
    </source>
</evidence>
<organism evidence="11 12">
    <name type="scientific">Paenibacillus terreus</name>
    <dbReference type="NCBI Taxonomy" id="1387834"/>
    <lineage>
        <taxon>Bacteria</taxon>
        <taxon>Bacillati</taxon>
        <taxon>Bacillota</taxon>
        <taxon>Bacilli</taxon>
        <taxon>Bacillales</taxon>
        <taxon>Paenibacillaceae</taxon>
        <taxon>Paenibacillus</taxon>
    </lineage>
</organism>
<keyword evidence="7" id="KW-0564">Palmitate</keyword>
<dbReference type="Pfam" id="PF12849">
    <property type="entry name" value="PBP_like_2"/>
    <property type="match status" value="1"/>
</dbReference>
<keyword evidence="5" id="KW-0592">Phosphate transport</keyword>
<evidence type="ECO:0000256" key="3">
    <source>
        <dbReference type="ARBA" id="ARBA00008725"/>
    </source>
</evidence>
<keyword evidence="8" id="KW-0449">Lipoprotein</keyword>
<evidence type="ECO:0000256" key="7">
    <source>
        <dbReference type="ARBA" id="ARBA00023139"/>
    </source>
</evidence>
<name>A0ABV5B408_9BACL</name>
<evidence type="ECO:0000259" key="10">
    <source>
        <dbReference type="Pfam" id="PF12849"/>
    </source>
</evidence>
<feature type="transmembrane region" description="Helical" evidence="9">
    <location>
        <begin position="37"/>
        <end position="59"/>
    </location>
</feature>
<comment type="similarity">
    <text evidence="3">Belongs to the PstS family.</text>
</comment>
<evidence type="ECO:0000313" key="11">
    <source>
        <dbReference type="EMBL" id="MFB5679331.1"/>
    </source>
</evidence>